<evidence type="ECO:0000256" key="1">
    <source>
        <dbReference type="ARBA" id="ARBA00008168"/>
    </source>
</evidence>
<dbReference type="EMBL" id="CABHNA010000033">
    <property type="protein sequence ID" value="VUW98886.1"/>
    <property type="molecule type" value="Genomic_DNA"/>
</dbReference>
<reference evidence="3 5" key="1">
    <citation type="submission" date="2015-09" db="EMBL/GenBank/DDBJ databases">
        <authorList>
            <consortium name="Pathogen Informatics"/>
        </authorList>
    </citation>
    <scope>NUCLEOTIDE SEQUENCE [LARGE SCALE GENOMIC DNA]</scope>
    <source>
        <strain evidence="3 5">2789STDY5834889</strain>
    </source>
</reference>
<sequence>MSVPSVTIAKDRLRNLLITDRIQCTPDMIEFLTSDLYQTISKYIEISPEQFDVKITRTDIHIKYTGEKH</sequence>
<dbReference type="GO" id="GO:0051301">
    <property type="term" value="P:cell division"/>
    <property type="evidence" value="ECO:0007669"/>
    <property type="project" value="UniProtKB-KW"/>
</dbReference>
<keyword evidence="3" id="KW-0132">Cell division</keyword>
<name>A0A174W1I0_9FIRM</name>
<gene>
    <name evidence="3" type="ORF">ERS852502_01720</name>
    <name evidence="4" type="ORF">RTSSTS7063_00674</name>
</gene>
<dbReference type="OrthoDB" id="1923340at2"/>
<evidence type="ECO:0000313" key="3">
    <source>
        <dbReference type="EMBL" id="CUQ88186.1"/>
    </source>
</evidence>
<dbReference type="Proteomes" id="UP000363661">
    <property type="component" value="Unassembled WGS sequence"/>
</dbReference>
<dbReference type="GO" id="GO:0032955">
    <property type="term" value="P:regulation of division septum assembly"/>
    <property type="evidence" value="ECO:0007669"/>
    <property type="project" value="InterPro"/>
</dbReference>
<organism evidence="3 5">
    <name type="scientific">[Ruminococcus] torques</name>
    <dbReference type="NCBI Taxonomy" id="33039"/>
    <lineage>
        <taxon>Bacteria</taxon>
        <taxon>Bacillati</taxon>
        <taxon>Bacillota</taxon>
        <taxon>Clostridia</taxon>
        <taxon>Lachnospirales</taxon>
        <taxon>Lachnospiraceae</taxon>
        <taxon>Mediterraneibacter</taxon>
    </lineage>
</organism>
<evidence type="ECO:0000313" key="6">
    <source>
        <dbReference type="Proteomes" id="UP000363661"/>
    </source>
</evidence>
<proteinExistence type="inferred from homology"/>
<dbReference type="SUPFAM" id="SSF55229">
    <property type="entry name" value="Cell division protein MinE topological specificity domain"/>
    <property type="match status" value="1"/>
</dbReference>
<dbReference type="InterPro" id="IPR005527">
    <property type="entry name" value="MinE"/>
</dbReference>
<dbReference type="EMBL" id="CZBX01000007">
    <property type="protein sequence ID" value="CUQ88186.1"/>
    <property type="molecule type" value="Genomic_DNA"/>
</dbReference>
<dbReference type="Gene3D" id="3.30.1070.10">
    <property type="entry name" value="Cell division topological specificity factor MinE"/>
    <property type="match status" value="1"/>
</dbReference>
<accession>A0A174W1I0</accession>
<dbReference type="AlphaFoldDB" id="A0A174W1I0"/>
<comment type="function">
    <text evidence="2">Prevents the cell division inhibition by proteins MinC and MinD at internal division sites while permitting inhibition at polar sites. This ensures cell division at the proper site by restricting the formation of a division septum at the midpoint of the long axis of the cell.</text>
</comment>
<dbReference type="InterPro" id="IPR036707">
    <property type="entry name" value="MinE_sf"/>
</dbReference>
<dbReference type="GeneID" id="303258777"/>
<reference evidence="4 6" key="2">
    <citation type="submission" date="2019-07" db="EMBL/GenBank/DDBJ databases">
        <authorList>
            <person name="Hibberd C M."/>
            <person name="Gehrig L. J."/>
            <person name="Chang H.-W."/>
            <person name="Venkatesh S."/>
        </authorList>
    </citation>
    <scope>NUCLEOTIDE SEQUENCE [LARGE SCALE GENOMIC DNA]</scope>
    <source>
        <strain evidence="4">Ruminococcus_torques_SSTS_Bg7063</strain>
    </source>
</reference>
<keyword evidence="6" id="KW-1185">Reference proteome</keyword>
<evidence type="ECO:0000256" key="2">
    <source>
        <dbReference type="ARBA" id="ARBA00025265"/>
    </source>
</evidence>
<evidence type="ECO:0000313" key="4">
    <source>
        <dbReference type="EMBL" id="VUW98886.1"/>
    </source>
</evidence>
<dbReference type="Proteomes" id="UP000078383">
    <property type="component" value="Unassembled WGS sequence"/>
</dbReference>
<evidence type="ECO:0000313" key="5">
    <source>
        <dbReference type="Proteomes" id="UP000078383"/>
    </source>
</evidence>
<protein>
    <submittedName>
        <fullName evidence="3">Cell division topological specificity factor MinE</fullName>
    </submittedName>
</protein>
<keyword evidence="3" id="KW-0131">Cell cycle</keyword>
<dbReference type="Pfam" id="PF03776">
    <property type="entry name" value="MinE"/>
    <property type="match status" value="1"/>
</dbReference>
<dbReference type="RefSeq" id="WP_015529237.1">
    <property type="nucleotide sequence ID" value="NZ_CABHNA010000033.1"/>
</dbReference>
<comment type="similarity">
    <text evidence="1">Belongs to the MinE family.</text>
</comment>